<dbReference type="InterPro" id="IPR000157">
    <property type="entry name" value="TIR_dom"/>
</dbReference>
<keyword evidence="2" id="KW-0677">Repeat</keyword>
<evidence type="ECO:0000259" key="6">
    <source>
        <dbReference type="Pfam" id="PF13676"/>
    </source>
</evidence>
<evidence type="ECO:0000313" key="7">
    <source>
        <dbReference type="EMBL" id="GAA3988443.1"/>
    </source>
</evidence>
<name>A0ABP7QWH5_9ACTN</name>
<dbReference type="InterPro" id="IPR012334">
    <property type="entry name" value="Pectin_lyas_fold"/>
</dbReference>
<evidence type="ECO:0000256" key="4">
    <source>
        <dbReference type="SAM" id="MobiDB-lite"/>
    </source>
</evidence>
<comment type="caution">
    <text evidence="7">The sequence shown here is derived from an EMBL/GenBank/DDBJ whole genome shotgun (WGS) entry which is preliminary data.</text>
</comment>
<dbReference type="SUPFAM" id="SSF51126">
    <property type="entry name" value="Pectin lyase-like"/>
    <property type="match status" value="1"/>
</dbReference>
<dbReference type="SMART" id="SM00710">
    <property type="entry name" value="PbH1"/>
    <property type="match status" value="7"/>
</dbReference>
<dbReference type="InterPro" id="IPR022441">
    <property type="entry name" value="Para_beta_helix_rpt-2"/>
</dbReference>
<dbReference type="NCBIfam" id="TIGR03804">
    <property type="entry name" value="para_beta_helix"/>
    <property type="match status" value="2"/>
</dbReference>
<dbReference type="SUPFAM" id="SSF52200">
    <property type="entry name" value="Toll/Interleukin receptor TIR domain"/>
    <property type="match status" value="1"/>
</dbReference>
<dbReference type="InterPro" id="IPR011050">
    <property type="entry name" value="Pectin_lyase_fold/virulence"/>
</dbReference>
<comment type="pathway">
    <text evidence="1">Protein modification; protein ubiquitination.</text>
</comment>
<dbReference type="Pfam" id="PF13229">
    <property type="entry name" value="Beta_helix"/>
    <property type="match status" value="1"/>
</dbReference>
<dbReference type="Proteomes" id="UP001500456">
    <property type="component" value="Unassembled WGS sequence"/>
</dbReference>
<dbReference type="Gene3D" id="2.160.20.10">
    <property type="entry name" value="Single-stranded right-handed beta-helix, Pectin lyase-like"/>
    <property type="match status" value="1"/>
</dbReference>
<dbReference type="InterPro" id="IPR039448">
    <property type="entry name" value="Beta_helix"/>
</dbReference>
<sequence>MSYVRFNDRHDDGQLSQFRERLAAEVWAQTGEEFAIFQDRNDIAWGQNWQARIDEALDAVSLLLVIVTPSLFRSPACRAEVSRFLEREEKLGRQDLILPVYYISAREMDDPELREADDMARTLATRQHADWRELRFEPFTSPVVRKATEQLALRMRDTFWRPQSIAAARPDRRAETAGAATESTEPTGDTARGATKTEPPTHVVDPYHRGDFVTVGAAIAKAKPGDRILVRPGLYEESLVVDKPLEILGDGPLEDIEIRAGQTSALMFQASIGRVTNLTLRQTEGAQAYAVKIVQGRLELEGCDISSQSLAAVAIRDGADPRLRRNRIHGSKQAGVFVLDGGLGTLEDNEITGNAFAGVEIKSAGNPTLRRNEIHHNKQSGVLVHNSGLGTLEDNGITGNGHAGMRITAGGSPTVHNNRINGNGYQAVWIDGGGGGVFEDNDLTGNKKGAWDIEEDCEPNMTRSRNQE</sequence>
<dbReference type="InterPro" id="IPR006626">
    <property type="entry name" value="PbH1"/>
</dbReference>
<evidence type="ECO:0000313" key="8">
    <source>
        <dbReference type="Proteomes" id="UP001500456"/>
    </source>
</evidence>
<evidence type="ECO:0000259" key="5">
    <source>
        <dbReference type="Pfam" id="PF13229"/>
    </source>
</evidence>
<dbReference type="Gene3D" id="3.40.50.10140">
    <property type="entry name" value="Toll/interleukin-1 receptor homology (TIR) domain"/>
    <property type="match status" value="1"/>
</dbReference>
<organism evidence="7 8">
    <name type="scientific">Streptomyces plumbiresistens</name>
    <dbReference type="NCBI Taxonomy" id="511811"/>
    <lineage>
        <taxon>Bacteria</taxon>
        <taxon>Bacillati</taxon>
        <taxon>Actinomycetota</taxon>
        <taxon>Actinomycetes</taxon>
        <taxon>Kitasatosporales</taxon>
        <taxon>Streptomycetaceae</taxon>
        <taxon>Streptomyces</taxon>
    </lineage>
</organism>
<gene>
    <name evidence="7" type="ORF">GCM10022232_22340</name>
</gene>
<proteinExistence type="predicted"/>
<evidence type="ECO:0000256" key="3">
    <source>
        <dbReference type="ARBA" id="ARBA00022786"/>
    </source>
</evidence>
<protein>
    <submittedName>
        <fullName evidence="7">Uncharacterized protein</fullName>
    </submittedName>
</protein>
<keyword evidence="3" id="KW-0833">Ubl conjugation pathway</keyword>
<feature type="compositionally biased region" description="Low complexity" evidence="4">
    <location>
        <begin position="176"/>
        <end position="187"/>
    </location>
</feature>
<evidence type="ECO:0000256" key="2">
    <source>
        <dbReference type="ARBA" id="ARBA00022737"/>
    </source>
</evidence>
<dbReference type="InterPro" id="IPR051550">
    <property type="entry name" value="SCF-Subunits/Alg-Epimerases"/>
</dbReference>
<dbReference type="PANTHER" id="PTHR22990:SF15">
    <property type="entry name" value="F-BOX ONLY PROTEIN 10"/>
    <property type="match status" value="1"/>
</dbReference>
<accession>A0ABP7QWH5</accession>
<feature type="domain" description="Right handed beta helix" evidence="5">
    <location>
        <begin position="323"/>
        <end position="454"/>
    </location>
</feature>
<dbReference type="RefSeq" id="WP_266437090.1">
    <property type="nucleotide sequence ID" value="NZ_BAAAZX010000005.1"/>
</dbReference>
<evidence type="ECO:0000256" key="1">
    <source>
        <dbReference type="ARBA" id="ARBA00004906"/>
    </source>
</evidence>
<feature type="region of interest" description="Disordered" evidence="4">
    <location>
        <begin position="167"/>
        <end position="207"/>
    </location>
</feature>
<reference evidence="8" key="1">
    <citation type="journal article" date="2019" name="Int. J. Syst. Evol. Microbiol.">
        <title>The Global Catalogue of Microorganisms (GCM) 10K type strain sequencing project: providing services to taxonomists for standard genome sequencing and annotation.</title>
        <authorList>
            <consortium name="The Broad Institute Genomics Platform"/>
            <consortium name="The Broad Institute Genome Sequencing Center for Infectious Disease"/>
            <person name="Wu L."/>
            <person name="Ma J."/>
        </authorList>
    </citation>
    <scope>NUCLEOTIDE SEQUENCE [LARGE SCALE GENOMIC DNA]</scope>
    <source>
        <strain evidence="8">JCM 16924</strain>
    </source>
</reference>
<dbReference type="Pfam" id="PF13676">
    <property type="entry name" value="TIR_2"/>
    <property type="match status" value="1"/>
</dbReference>
<dbReference type="InterPro" id="IPR035897">
    <property type="entry name" value="Toll_tir_struct_dom_sf"/>
</dbReference>
<dbReference type="PANTHER" id="PTHR22990">
    <property type="entry name" value="F-BOX ONLY PROTEIN"/>
    <property type="match status" value="1"/>
</dbReference>
<keyword evidence="8" id="KW-1185">Reference proteome</keyword>
<feature type="domain" description="TIR" evidence="6">
    <location>
        <begin position="33"/>
        <end position="132"/>
    </location>
</feature>
<dbReference type="EMBL" id="BAAAZX010000005">
    <property type="protein sequence ID" value="GAA3988443.1"/>
    <property type="molecule type" value="Genomic_DNA"/>
</dbReference>